<keyword evidence="2" id="KW-1185">Reference proteome</keyword>
<dbReference type="AlphaFoldDB" id="A0A1G6ING6"/>
<proteinExistence type="predicted"/>
<dbReference type="InterPro" id="IPR011008">
    <property type="entry name" value="Dimeric_a/b-barrel"/>
</dbReference>
<dbReference type="EMBL" id="FMYO01000003">
    <property type="protein sequence ID" value="SDC08039.1"/>
    <property type="molecule type" value="Genomic_DNA"/>
</dbReference>
<dbReference type="Proteomes" id="UP000243468">
    <property type="component" value="Unassembled WGS sequence"/>
</dbReference>
<dbReference type="Pfam" id="PF08803">
    <property type="entry name" value="ydhR"/>
    <property type="match status" value="1"/>
</dbReference>
<dbReference type="PANTHER" id="PTHR39169:SF1">
    <property type="entry name" value="MONOOXYGENASE YDHR-RELATED"/>
    <property type="match status" value="1"/>
</dbReference>
<dbReference type="Gene3D" id="3.30.70.100">
    <property type="match status" value="1"/>
</dbReference>
<gene>
    <name evidence="1" type="ORF">SAMN05421732_10385</name>
</gene>
<accession>A0A1G6ING6</accession>
<name>A0A1G6ING6_9GAMM</name>
<dbReference type="PANTHER" id="PTHR39169">
    <property type="match status" value="1"/>
</dbReference>
<dbReference type="OrthoDB" id="1440627at2"/>
<evidence type="ECO:0000313" key="1">
    <source>
        <dbReference type="EMBL" id="SDC08039.1"/>
    </source>
</evidence>
<dbReference type="InterPro" id="IPR014910">
    <property type="entry name" value="YdhR"/>
</dbReference>
<sequence>MAVILQVDFPSQGPFGAEMSQAYQQLAESINQEDGLLWKIWTENSAYQEAGGIYLFDSQANAEKYLHMHTARLQSFGIDHIRGKIFEVNQALSAINQADFLNI</sequence>
<dbReference type="SUPFAM" id="SSF54909">
    <property type="entry name" value="Dimeric alpha+beta barrel"/>
    <property type="match status" value="1"/>
</dbReference>
<protein>
    <submittedName>
        <fullName evidence="1">Mono-oxygenase ydhR</fullName>
    </submittedName>
</protein>
<reference evidence="2" key="1">
    <citation type="submission" date="2016-09" db="EMBL/GenBank/DDBJ databases">
        <authorList>
            <person name="Varghese N."/>
            <person name="Submissions S."/>
        </authorList>
    </citation>
    <scope>NUCLEOTIDE SEQUENCE [LARGE SCALE GENOMIC DNA]</scope>
    <source>
        <strain evidence="2">ANC 4667</strain>
    </source>
</reference>
<dbReference type="RefSeq" id="WP_092819325.1">
    <property type="nucleotide sequence ID" value="NZ_BAABKJ010000004.1"/>
</dbReference>
<dbReference type="NCBIfam" id="NF008333">
    <property type="entry name" value="PRK11118.1"/>
    <property type="match status" value="1"/>
</dbReference>
<organism evidence="1 2">
    <name type="scientific">Acinetobacter kookii</name>
    <dbReference type="NCBI Taxonomy" id="1226327"/>
    <lineage>
        <taxon>Bacteria</taxon>
        <taxon>Pseudomonadati</taxon>
        <taxon>Pseudomonadota</taxon>
        <taxon>Gammaproteobacteria</taxon>
        <taxon>Moraxellales</taxon>
        <taxon>Moraxellaceae</taxon>
        <taxon>Acinetobacter</taxon>
    </lineage>
</organism>
<evidence type="ECO:0000313" key="2">
    <source>
        <dbReference type="Proteomes" id="UP000243468"/>
    </source>
</evidence>